<dbReference type="Pfam" id="PF03899">
    <property type="entry name" value="ATP-synt_I"/>
    <property type="match status" value="1"/>
</dbReference>
<reference evidence="7" key="1">
    <citation type="journal article" date="2013" name="Extremophiles">
        <title>Proteinivorax tanatarense gen. nov., sp. nov., an anaerobic, haloalkaliphilic, proteolytic bacterium isolated from a decaying algal bloom, and proposal of Proteinivoraceae fam. nov.</title>
        <authorList>
            <person name="Kevbrin V."/>
            <person name="Boltyanskaya Y."/>
            <person name="Zhilina T."/>
            <person name="Kolganova T."/>
            <person name="Lavrentjeva E."/>
            <person name="Kuznetsov B."/>
        </authorList>
    </citation>
    <scope>NUCLEOTIDE SEQUENCE</scope>
    <source>
        <strain evidence="7">Z-910T</strain>
    </source>
</reference>
<feature type="transmembrane region" description="Helical" evidence="6">
    <location>
        <begin position="70"/>
        <end position="89"/>
    </location>
</feature>
<protein>
    <submittedName>
        <fullName evidence="7">ATP synthase subunit I</fullName>
    </submittedName>
</protein>
<gene>
    <name evidence="7" type="ORF">PRVXT_002839</name>
</gene>
<comment type="subcellular location">
    <subcellularLocation>
        <location evidence="1">Cell membrane</location>
        <topology evidence="1">Multi-pass membrane protein</topology>
    </subcellularLocation>
</comment>
<feature type="transmembrane region" description="Helical" evidence="6">
    <location>
        <begin position="36"/>
        <end position="58"/>
    </location>
</feature>
<organism evidence="7">
    <name type="scientific">Proteinivorax tanatarense</name>
    <dbReference type="NCBI Taxonomy" id="1260629"/>
    <lineage>
        <taxon>Bacteria</taxon>
        <taxon>Bacillati</taxon>
        <taxon>Bacillota</taxon>
        <taxon>Clostridia</taxon>
        <taxon>Eubacteriales</taxon>
        <taxon>Proteinivoracaceae</taxon>
        <taxon>Proteinivorax</taxon>
    </lineage>
</organism>
<evidence type="ECO:0000256" key="5">
    <source>
        <dbReference type="ARBA" id="ARBA00023136"/>
    </source>
</evidence>
<feature type="transmembrane region" description="Helical" evidence="6">
    <location>
        <begin position="95"/>
        <end position="118"/>
    </location>
</feature>
<dbReference type="EMBL" id="CP158367">
    <property type="protein sequence ID" value="XBX74780.1"/>
    <property type="molecule type" value="Genomic_DNA"/>
</dbReference>
<evidence type="ECO:0000256" key="1">
    <source>
        <dbReference type="ARBA" id="ARBA00004651"/>
    </source>
</evidence>
<dbReference type="RefSeq" id="WP_350343529.1">
    <property type="nucleotide sequence ID" value="NZ_CP158367.1"/>
</dbReference>
<reference evidence="7" key="2">
    <citation type="submission" date="2024-06" db="EMBL/GenBank/DDBJ databases">
        <authorList>
            <person name="Petrova K.O."/>
            <person name="Toshchakov S.V."/>
            <person name="Boltjanskaja Y.V."/>
            <person name="Kevbrin V."/>
        </authorList>
    </citation>
    <scope>NUCLEOTIDE SEQUENCE</scope>
    <source>
        <strain evidence="7">Z-910T</strain>
    </source>
</reference>
<keyword evidence="2" id="KW-1003">Cell membrane</keyword>
<keyword evidence="5 6" id="KW-0472">Membrane</keyword>
<dbReference type="AlphaFoldDB" id="A0AAU7VL54"/>
<evidence type="ECO:0000256" key="3">
    <source>
        <dbReference type="ARBA" id="ARBA00022692"/>
    </source>
</evidence>
<dbReference type="GO" id="GO:0005886">
    <property type="term" value="C:plasma membrane"/>
    <property type="evidence" value="ECO:0007669"/>
    <property type="project" value="UniProtKB-SubCell"/>
</dbReference>
<dbReference type="InterPro" id="IPR005598">
    <property type="entry name" value="ATP_synth_I"/>
</dbReference>
<evidence type="ECO:0000313" key="7">
    <source>
        <dbReference type="EMBL" id="XBX74780.1"/>
    </source>
</evidence>
<sequence>MLPLLAKKTFQKVSLSTLIVLAILVIILALQHQMDMVYGILLGGFMAIANFGIMSISVTILLDKEGPQKFWWVVHSFIRSILTIGILALGFTNDAISFFATAIGLLLVKYVILLAGIYHSFKQKVADWKDGNRKI</sequence>
<evidence type="ECO:0000256" key="6">
    <source>
        <dbReference type="SAM" id="Phobius"/>
    </source>
</evidence>
<evidence type="ECO:0000256" key="4">
    <source>
        <dbReference type="ARBA" id="ARBA00022989"/>
    </source>
</evidence>
<name>A0AAU7VL54_9FIRM</name>
<accession>A0AAU7VL54</accession>
<keyword evidence="3 6" id="KW-0812">Transmembrane</keyword>
<evidence type="ECO:0000256" key="2">
    <source>
        <dbReference type="ARBA" id="ARBA00022475"/>
    </source>
</evidence>
<keyword evidence="4 6" id="KW-1133">Transmembrane helix</keyword>
<feature type="transmembrane region" description="Helical" evidence="6">
    <location>
        <begin position="12"/>
        <end position="30"/>
    </location>
</feature>
<proteinExistence type="predicted"/>